<dbReference type="PANTHER" id="PTHR43861">
    <property type="entry name" value="TRANS-ACONITATE 2-METHYLTRANSFERASE-RELATED"/>
    <property type="match status" value="1"/>
</dbReference>
<name>A0ABV4YC37_9CYAN</name>
<evidence type="ECO:0000313" key="3">
    <source>
        <dbReference type="Proteomes" id="UP001576776"/>
    </source>
</evidence>
<dbReference type="GO" id="GO:0032259">
    <property type="term" value="P:methylation"/>
    <property type="evidence" value="ECO:0007669"/>
    <property type="project" value="UniProtKB-KW"/>
</dbReference>
<feature type="domain" description="Methyltransferase" evidence="1">
    <location>
        <begin position="55"/>
        <end position="169"/>
    </location>
</feature>
<organism evidence="2 3">
    <name type="scientific">Floridaenema fluviatile BLCC-F154</name>
    <dbReference type="NCBI Taxonomy" id="3153640"/>
    <lineage>
        <taxon>Bacteria</taxon>
        <taxon>Bacillati</taxon>
        <taxon>Cyanobacteriota</taxon>
        <taxon>Cyanophyceae</taxon>
        <taxon>Oscillatoriophycideae</taxon>
        <taxon>Aerosakkonematales</taxon>
        <taxon>Aerosakkonemataceae</taxon>
        <taxon>Floridanema</taxon>
        <taxon>Floridanema fluviatile</taxon>
    </lineage>
</organism>
<evidence type="ECO:0000259" key="1">
    <source>
        <dbReference type="Pfam" id="PF13847"/>
    </source>
</evidence>
<gene>
    <name evidence="2" type="ORF">ACE1B6_09360</name>
</gene>
<reference evidence="2 3" key="1">
    <citation type="submission" date="2024-09" db="EMBL/GenBank/DDBJ databases">
        <title>Floridaenema gen nov. (Aerosakkonemataceae, Aerosakkonematales ord. nov., Cyanobacteria) from benthic tropical and subtropical fresh waters, with the description of four new species.</title>
        <authorList>
            <person name="Moretto J.A."/>
            <person name="Berthold D.E."/>
            <person name="Lefler F.W."/>
            <person name="Huang I.-S."/>
            <person name="Laughinghouse H. IV."/>
        </authorList>
    </citation>
    <scope>NUCLEOTIDE SEQUENCE [LARGE SCALE GENOMIC DNA]</scope>
    <source>
        <strain evidence="2 3">BLCC-F154</strain>
    </source>
</reference>
<dbReference type="CDD" id="cd02440">
    <property type="entry name" value="AdoMet_MTases"/>
    <property type="match status" value="1"/>
</dbReference>
<evidence type="ECO:0000313" key="2">
    <source>
        <dbReference type="EMBL" id="MFB2935475.1"/>
    </source>
</evidence>
<protein>
    <submittedName>
        <fullName evidence="2">Class I SAM-dependent methyltransferase</fullName>
        <ecNumber evidence="2">2.1.1.222</ecNumber>
        <ecNumber evidence="2">2.1.1.64</ecNumber>
    </submittedName>
</protein>
<proteinExistence type="predicted"/>
<dbReference type="Proteomes" id="UP001576776">
    <property type="component" value="Unassembled WGS sequence"/>
</dbReference>
<keyword evidence="2" id="KW-0808">Transferase</keyword>
<dbReference type="RefSeq" id="WP_413256990.1">
    <property type="nucleotide sequence ID" value="NZ_JBHFNS010000041.1"/>
</dbReference>
<dbReference type="GO" id="GO:0061542">
    <property type="term" value="F:3-demethylubiquinol 3-O-methyltransferase activity"/>
    <property type="evidence" value="ECO:0007669"/>
    <property type="project" value="UniProtKB-EC"/>
</dbReference>
<accession>A0ABV4YC37</accession>
<dbReference type="EC" id="2.1.1.64" evidence="2"/>
<dbReference type="Pfam" id="PF13847">
    <property type="entry name" value="Methyltransf_31"/>
    <property type="match status" value="1"/>
</dbReference>
<dbReference type="InterPro" id="IPR029063">
    <property type="entry name" value="SAM-dependent_MTases_sf"/>
</dbReference>
<dbReference type="GO" id="GO:0102208">
    <property type="term" value="F:2-polyprenyl-6-hydroxyphenol methylase activity"/>
    <property type="evidence" value="ECO:0007669"/>
    <property type="project" value="UniProtKB-EC"/>
</dbReference>
<sequence>MDEQSAELLEKIRQQFDFAPYPRAPLEHYPRDIQYLYTQNLVTPYYLRNQKIISTEGKVILDAACGSGYHTLGLQVANPGAKIVGTDISEESVKLARTRLEYHGFNDLDFYVIAIEDLPQLGLKFDYIYANEVLYLVPDPVAALQAMKLVLKPEGIIRTNLHSSLQRFNFYKAQKIFKIMGLMDESPGELEISLVREIVASLKNNTGFKVSSWNKDYETDDELILANLLLQGDKGFNVPQMFAALRAADLEFINMINWQDWNLMNLFKSSEKLPASLESKLPDFSVEERLHLFELFHSVDRLLDFWCGHPNEGQTFLPLTEWNDADLLKAKFRLHPNINVSFIKQEIVDKVNKNELWKFSRYLPFNENLTRYTTSIEPTMAACLLALFDAPQTINTLVERWQKIQGVDLVTLNSVEPEVALQQVKQQLVNLEQAGLVLVES</sequence>
<dbReference type="EC" id="2.1.1.222" evidence="2"/>
<comment type="caution">
    <text evidence="2">The sequence shown here is derived from an EMBL/GenBank/DDBJ whole genome shotgun (WGS) entry which is preliminary data.</text>
</comment>
<dbReference type="InterPro" id="IPR025714">
    <property type="entry name" value="Methyltranfer_dom"/>
</dbReference>
<keyword evidence="3" id="KW-1185">Reference proteome</keyword>
<dbReference type="EMBL" id="JBHFNS010000041">
    <property type="protein sequence ID" value="MFB2935475.1"/>
    <property type="molecule type" value="Genomic_DNA"/>
</dbReference>
<dbReference type="Gene3D" id="3.40.50.150">
    <property type="entry name" value="Vaccinia Virus protein VP39"/>
    <property type="match status" value="1"/>
</dbReference>
<keyword evidence="2" id="KW-0489">Methyltransferase</keyword>
<dbReference type="SUPFAM" id="SSF53335">
    <property type="entry name" value="S-adenosyl-L-methionine-dependent methyltransferases"/>
    <property type="match status" value="1"/>
</dbReference>